<keyword evidence="1" id="KW-0175">Coiled coil</keyword>
<proteinExistence type="predicted"/>
<organism evidence="3 4">
    <name type="scientific">Perkinsus olseni</name>
    <name type="common">Perkinsus atlanticus</name>
    <dbReference type="NCBI Taxonomy" id="32597"/>
    <lineage>
        <taxon>Eukaryota</taxon>
        <taxon>Sar</taxon>
        <taxon>Alveolata</taxon>
        <taxon>Perkinsozoa</taxon>
        <taxon>Perkinsea</taxon>
        <taxon>Perkinsida</taxon>
        <taxon>Perkinsidae</taxon>
        <taxon>Perkinsus</taxon>
    </lineage>
</organism>
<dbReference type="AlphaFoldDB" id="A0A7J6TB70"/>
<protein>
    <submittedName>
        <fullName evidence="3">Uncharacterized protein</fullName>
    </submittedName>
</protein>
<feature type="compositionally biased region" description="Basic and acidic residues" evidence="2">
    <location>
        <begin position="157"/>
        <end position="169"/>
    </location>
</feature>
<name>A0A7J6TB70_PEROL</name>
<dbReference type="EMBL" id="JABANM010008477">
    <property type="protein sequence ID" value="KAF4742544.1"/>
    <property type="molecule type" value="Genomic_DNA"/>
</dbReference>
<gene>
    <name evidence="3" type="ORF">FOZ62_013544</name>
</gene>
<feature type="coiled-coil region" evidence="1">
    <location>
        <begin position="8"/>
        <end position="35"/>
    </location>
</feature>
<sequence>MDRSASAQVVTQEQLAELRSRNTALEKELRLAHHQLRKEGRRESYARAATRANDVPSTKRPVALGEFPITGQAFRLSPKLPRRLIGFGSTVREPEGRIRAGAADKIVWKRVDGRMVPVMKDEGLEPGPLPPRENEPADSATQGGTGRLETKPLGSEQPRETDAPPKERPLLAVKAGSLSQVELDEFLSARFKDMSHGSGDVCGQYSAF</sequence>
<evidence type="ECO:0000256" key="2">
    <source>
        <dbReference type="SAM" id="MobiDB-lite"/>
    </source>
</evidence>
<feature type="non-terminal residue" evidence="3">
    <location>
        <position position="1"/>
    </location>
</feature>
<reference evidence="3 4" key="1">
    <citation type="submission" date="2020-04" db="EMBL/GenBank/DDBJ databases">
        <title>Perkinsus olseni comparative genomics.</title>
        <authorList>
            <person name="Bogema D.R."/>
        </authorList>
    </citation>
    <scope>NUCLEOTIDE SEQUENCE [LARGE SCALE GENOMIC DNA]</scope>
    <source>
        <strain evidence="3">ATCC PRA-205</strain>
    </source>
</reference>
<evidence type="ECO:0000313" key="4">
    <source>
        <dbReference type="Proteomes" id="UP000574390"/>
    </source>
</evidence>
<accession>A0A7J6TB70</accession>
<evidence type="ECO:0000256" key="1">
    <source>
        <dbReference type="SAM" id="Coils"/>
    </source>
</evidence>
<dbReference type="Proteomes" id="UP000574390">
    <property type="component" value="Unassembled WGS sequence"/>
</dbReference>
<feature type="region of interest" description="Disordered" evidence="2">
    <location>
        <begin position="36"/>
        <end position="59"/>
    </location>
</feature>
<comment type="caution">
    <text evidence="3">The sequence shown here is derived from an EMBL/GenBank/DDBJ whole genome shotgun (WGS) entry which is preliminary data.</text>
</comment>
<feature type="region of interest" description="Disordered" evidence="2">
    <location>
        <begin position="119"/>
        <end position="174"/>
    </location>
</feature>
<feature type="compositionally biased region" description="Basic and acidic residues" evidence="2">
    <location>
        <begin position="36"/>
        <end position="45"/>
    </location>
</feature>
<evidence type="ECO:0000313" key="3">
    <source>
        <dbReference type="EMBL" id="KAF4742544.1"/>
    </source>
</evidence>